<reference evidence="2" key="1">
    <citation type="journal article" date="2021" name="PeerJ">
        <title>Extensive microbial diversity within the chicken gut microbiome revealed by metagenomics and culture.</title>
        <authorList>
            <person name="Gilroy R."/>
            <person name="Ravi A."/>
            <person name="Getino M."/>
            <person name="Pursley I."/>
            <person name="Horton D.L."/>
            <person name="Alikhan N.F."/>
            <person name="Baker D."/>
            <person name="Gharbi K."/>
            <person name="Hall N."/>
            <person name="Watson M."/>
            <person name="Adriaenssens E.M."/>
            <person name="Foster-Nyarko E."/>
            <person name="Jarju S."/>
            <person name="Secka A."/>
            <person name="Antonio M."/>
            <person name="Oren A."/>
            <person name="Chaudhuri R.R."/>
            <person name="La Ragione R."/>
            <person name="Hildebrand F."/>
            <person name="Pallen M.J."/>
        </authorList>
    </citation>
    <scope>NUCLEOTIDE SEQUENCE</scope>
    <source>
        <strain evidence="2">CHK180-15479</strain>
    </source>
</reference>
<evidence type="ECO:0000256" key="1">
    <source>
        <dbReference type="SAM" id="MobiDB-lite"/>
    </source>
</evidence>
<evidence type="ECO:0000313" key="3">
    <source>
        <dbReference type="Proteomes" id="UP000823910"/>
    </source>
</evidence>
<dbReference type="AlphaFoldDB" id="A0A9D2SHQ3"/>
<organism evidence="2 3">
    <name type="scientific">Candidatus Enterocloster excrementipullorum</name>
    <dbReference type="NCBI Taxonomy" id="2838559"/>
    <lineage>
        <taxon>Bacteria</taxon>
        <taxon>Bacillati</taxon>
        <taxon>Bacillota</taxon>
        <taxon>Clostridia</taxon>
        <taxon>Lachnospirales</taxon>
        <taxon>Lachnospiraceae</taxon>
        <taxon>Enterocloster</taxon>
    </lineage>
</organism>
<protein>
    <submittedName>
        <fullName evidence="2">Uncharacterized protein</fullName>
    </submittedName>
</protein>
<comment type="caution">
    <text evidence="2">The sequence shown here is derived from an EMBL/GenBank/DDBJ whole genome shotgun (WGS) entry which is preliminary data.</text>
</comment>
<dbReference type="Proteomes" id="UP000823910">
    <property type="component" value="Unassembled WGS sequence"/>
</dbReference>
<evidence type="ECO:0000313" key="2">
    <source>
        <dbReference type="EMBL" id="HJC06966.1"/>
    </source>
</evidence>
<dbReference type="EMBL" id="DWWT01000065">
    <property type="protein sequence ID" value="HJC06966.1"/>
    <property type="molecule type" value="Genomic_DNA"/>
</dbReference>
<sequence length="73" mass="7874">MFDTYYIPLPAGIIADVITTALEEAIEKETMTIGKTMENHRTQGGGALPGRADSGRLQAGTQLEDSFLRGEAF</sequence>
<name>A0A9D2SHQ3_9FIRM</name>
<gene>
    <name evidence="2" type="ORF">H9704_12600</name>
</gene>
<accession>A0A9D2SHQ3</accession>
<feature type="region of interest" description="Disordered" evidence="1">
    <location>
        <begin position="37"/>
        <end position="56"/>
    </location>
</feature>
<reference evidence="2" key="2">
    <citation type="submission" date="2021-04" db="EMBL/GenBank/DDBJ databases">
        <authorList>
            <person name="Gilroy R."/>
        </authorList>
    </citation>
    <scope>NUCLEOTIDE SEQUENCE</scope>
    <source>
        <strain evidence="2">CHK180-15479</strain>
    </source>
</reference>
<proteinExistence type="predicted"/>